<dbReference type="Gene3D" id="1.10.10.10">
    <property type="entry name" value="Winged helix-like DNA-binding domain superfamily/Winged helix DNA-binding domain"/>
    <property type="match status" value="1"/>
</dbReference>
<dbReference type="SMART" id="SM00347">
    <property type="entry name" value="HTH_MARR"/>
    <property type="match status" value="1"/>
</dbReference>
<dbReference type="RefSeq" id="WP_203968760.1">
    <property type="nucleotide sequence ID" value="NZ_BMNT01000074.1"/>
</dbReference>
<proteinExistence type="predicted"/>
<name>A0A917VUN9_9ACTN</name>
<dbReference type="InterPro" id="IPR036390">
    <property type="entry name" value="WH_DNA-bd_sf"/>
</dbReference>
<evidence type="ECO:0000259" key="1">
    <source>
        <dbReference type="PROSITE" id="PS50995"/>
    </source>
</evidence>
<gene>
    <name evidence="2" type="ORF">GCM10007964_73400</name>
</gene>
<dbReference type="AlphaFoldDB" id="A0A917VUN9"/>
<evidence type="ECO:0000313" key="3">
    <source>
        <dbReference type="Proteomes" id="UP000645217"/>
    </source>
</evidence>
<accession>A0A917VUN9</accession>
<comment type="caution">
    <text evidence="2">The sequence shown here is derived from an EMBL/GenBank/DDBJ whole genome shotgun (WGS) entry which is preliminary data.</text>
</comment>
<feature type="domain" description="HTH marR-type" evidence="1">
    <location>
        <begin position="23"/>
        <end position="159"/>
    </location>
</feature>
<keyword evidence="3" id="KW-1185">Reference proteome</keyword>
<dbReference type="Pfam" id="PF01047">
    <property type="entry name" value="MarR"/>
    <property type="match status" value="1"/>
</dbReference>
<protein>
    <submittedName>
        <fullName evidence="2">MarR family transcriptional regulator</fullName>
    </submittedName>
</protein>
<dbReference type="InterPro" id="IPR036388">
    <property type="entry name" value="WH-like_DNA-bd_sf"/>
</dbReference>
<dbReference type="EMBL" id="BMNT01000074">
    <property type="protein sequence ID" value="GGL20784.1"/>
    <property type="molecule type" value="Genomic_DNA"/>
</dbReference>
<dbReference type="Proteomes" id="UP000645217">
    <property type="component" value="Unassembled WGS sequence"/>
</dbReference>
<dbReference type="GO" id="GO:0006950">
    <property type="term" value="P:response to stress"/>
    <property type="evidence" value="ECO:0007669"/>
    <property type="project" value="TreeGrafter"/>
</dbReference>
<reference evidence="2" key="1">
    <citation type="journal article" date="2014" name="Int. J. Syst. Evol. Microbiol.">
        <title>Complete genome sequence of Corynebacterium casei LMG S-19264T (=DSM 44701T), isolated from a smear-ripened cheese.</title>
        <authorList>
            <consortium name="US DOE Joint Genome Institute (JGI-PGF)"/>
            <person name="Walter F."/>
            <person name="Albersmeier A."/>
            <person name="Kalinowski J."/>
            <person name="Ruckert C."/>
        </authorList>
    </citation>
    <scope>NUCLEOTIDE SEQUENCE</scope>
    <source>
        <strain evidence="2">JCM 13064</strain>
    </source>
</reference>
<dbReference type="InterPro" id="IPR000835">
    <property type="entry name" value="HTH_MarR-typ"/>
</dbReference>
<dbReference type="InterPro" id="IPR039422">
    <property type="entry name" value="MarR/SlyA-like"/>
</dbReference>
<organism evidence="2 3">
    <name type="scientific">Sphaerisporangium melleum</name>
    <dbReference type="NCBI Taxonomy" id="321316"/>
    <lineage>
        <taxon>Bacteria</taxon>
        <taxon>Bacillati</taxon>
        <taxon>Actinomycetota</taxon>
        <taxon>Actinomycetes</taxon>
        <taxon>Streptosporangiales</taxon>
        <taxon>Streptosporangiaceae</taxon>
        <taxon>Sphaerisporangium</taxon>
    </lineage>
</organism>
<sequence length="168" mass="18769">MHEPAADLDDASGEEPRWLSPAEQRAWIALGGMMLKLPAVLDAQLQRDSGLTMFEYFVLSALSMAESRTMRMSELATIVNGSLSRLSNVVKRLEQRDWVRREPCPDNGRYTNAVLTDAGWAQVVAAAPGHVRAVRHFIFDVLTADQVAEIPEIGRRVVERIDPDSNWP</sequence>
<reference evidence="2" key="2">
    <citation type="submission" date="2020-09" db="EMBL/GenBank/DDBJ databases">
        <authorList>
            <person name="Sun Q."/>
            <person name="Ohkuma M."/>
        </authorList>
    </citation>
    <scope>NUCLEOTIDE SEQUENCE</scope>
    <source>
        <strain evidence="2">JCM 13064</strain>
    </source>
</reference>
<dbReference type="PROSITE" id="PS50995">
    <property type="entry name" value="HTH_MARR_2"/>
    <property type="match status" value="1"/>
</dbReference>
<evidence type="ECO:0000313" key="2">
    <source>
        <dbReference type="EMBL" id="GGL20784.1"/>
    </source>
</evidence>
<dbReference type="GO" id="GO:0003700">
    <property type="term" value="F:DNA-binding transcription factor activity"/>
    <property type="evidence" value="ECO:0007669"/>
    <property type="project" value="InterPro"/>
</dbReference>
<dbReference type="SUPFAM" id="SSF46785">
    <property type="entry name" value="Winged helix' DNA-binding domain"/>
    <property type="match status" value="1"/>
</dbReference>
<dbReference type="PANTHER" id="PTHR33164">
    <property type="entry name" value="TRANSCRIPTIONAL REGULATOR, MARR FAMILY"/>
    <property type="match status" value="1"/>
</dbReference>
<dbReference type="PANTHER" id="PTHR33164:SF99">
    <property type="entry name" value="MARR FAMILY REGULATORY PROTEIN"/>
    <property type="match status" value="1"/>
</dbReference>